<evidence type="ECO:0000313" key="3">
    <source>
        <dbReference type="Proteomes" id="UP000607653"/>
    </source>
</evidence>
<evidence type="ECO:0000313" key="2">
    <source>
        <dbReference type="EMBL" id="DAD25343.1"/>
    </source>
</evidence>
<gene>
    <name evidence="2" type="ORF">HUJ06_026807</name>
</gene>
<organism evidence="2 3">
    <name type="scientific">Nelumbo nucifera</name>
    <name type="common">Sacred lotus</name>
    <dbReference type="NCBI Taxonomy" id="4432"/>
    <lineage>
        <taxon>Eukaryota</taxon>
        <taxon>Viridiplantae</taxon>
        <taxon>Streptophyta</taxon>
        <taxon>Embryophyta</taxon>
        <taxon>Tracheophyta</taxon>
        <taxon>Spermatophyta</taxon>
        <taxon>Magnoliopsida</taxon>
        <taxon>Proteales</taxon>
        <taxon>Nelumbonaceae</taxon>
        <taxon>Nelumbo</taxon>
    </lineage>
</organism>
<sequence length="82" mass="9530">MFKNKRIVPLDGGTLWALMQTAKILMSPESACGTDADFDICIYRIPHDYSSFCLMESYALVFQFIFLLGFLFVEFPFFFHLI</sequence>
<dbReference type="Proteomes" id="UP000607653">
    <property type="component" value="Unassembled WGS sequence"/>
</dbReference>
<dbReference type="EMBL" id="DUZY01000001">
    <property type="protein sequence ID" value="DAD25343.1"/>
    <property type="molecule type" value="Genomic_DNA"/>
</dbReference>
<name>A0A822Y013_NELNU</name>
<proteinExistence type="predicted"/>
<reference evidence="2 3" key="1">
    <citation type="journal article" date="2020" name="Mol. Biol. Evol.">
        <title>Distinct Expression and Methylation Patterns for Genes with Different Fates following a Single Whole-Genome Duplication in Flowering Plants.</title>
        <authorList>
            <person name="Shi T."/>
            <person name="Rahmani R.S."/>
            <person name="Gugger P.F."/>
            <person name="Wang M."/>
            <person name="Li H."/>
            <person name="Zhang Y."/>
            <person name="Li Z."/>
            <person name="Wang Q."/>
            <person name="Van de Peer Y."/>
            <person name="Marchal K."/>
            <person name="Chen J."/>
        </authorList>
    </citation>
    <scope>NUCLEOTIDE SEQUENCE [LARGE SCALE GENOMIC DNA]</scope>
    <source>
        <tissue evidence="2">Leaf</tissue>
    </source>
</reference>
<dbReference type="AlphaFoldDB" id="A0A822Y013"/>
<evidence type="ECO:0000256" key="1">
    <source>
        <dbReference type="SAM" id="Phobius"/>
    </source>
</evidence>
<keyword evidence="1" id="KW-0472">Membrane</keyword>
<protein>
    <submittedName>
        <fullName evidence="2">Uncharacterized protein</fullName>
    </submittedName>
</protein>
<keyword evidence="1" id="KW-1133">Transmembrane helix</keyword>
<feature type="transmembrane region" description="Helical" evidence="1">
    <location>
        <begin position="58"/>
        <end position="79"/>
    </location>
</feature>
<comment type="caution">
    <text evidence="2">The sequence shown here is derived from an EMBL/GenBank/DDBJ whole genome shotgun (WGS) entry which is preliminary data.</text>
</comment>
<keyword evidence="3" id="KW-1185">Reference proteome</keyword>
<accession>A0A822Y013</accession>
<keyword evidence="1" id="KW-0812">Transmembrane</keyword>